<protein>
    <submittedName>
        <fullName evidence="2">Uncharacterized protein</fullName>
    </submittedName>
</protein>
<dbReference type="OrthoDB" id="4492388at2759"/>
<reference evidence="2 3" key="1">
    <citation type="submission" date="2019-04" db="EMBL/GenBank/DDBJ databases">
        <title>Friends and foes A comparative genomics study of 23 Aspergillus species from section Flavi.</title>
        <authorList>
            <consortium name="DOE Joint Genome Institute"/>
            <person name="Kjaerbolling I."/>
            <person name="Vesth T."/>
            <person name="Frisvad J.C."/>
            <person name="Nybo J.L."/>
            <person name="Theobald S."/>
            <person name="Kildgaard S."/>
            <person name="Isbrandt T."/>
            <person name="Kuo A."/>
            <person name="Sato A."/>
            <person name="Lyhne E.K."/>
            <person name="Kogle M.E."/>
            <person name="Wiebenga A."/>
            <person name="Kun R.S."/>
            <person name="Lubbers R.J."/>
            <person name="Makela M.R."/>
            <person name="Barry K."/>
            <person name="Chovatia M."/>
            <person name="Clum A."/>
            <person name="Daum C."/>
            <person name="Haridas S."/>
            <person name="He G."/>
            <person name="LaButti K."/>
            <person name="Lipzen A."/>
            <person name="Mondo S."/>
            <person name="Riley R."/>
            <person name="Salamov A."/>
            <person name="Simmons B.A."/>
            <person name="Magnuson J.K."/>
            <person name="Henrissat B."/>
            <person name="Mortensen U.H."/>
            <person name="Larsen T.O."/>
            <person name="Devries R.P."/>
            <person name="Grigoriev I.V."/>
            <person name="Machida M."/>
            <person name="Baker S.E."/>
            <person name="Andersen M.R."/>
        </authorList>
    </citation>
    <scope>NUCLEOTIDE SEQUENCE [LARGE SCALE GENOMIC DNA]</scope>
    <source>
        <strain evidence="2 3">CBS 117625</strain>
    </source>
</reference>
<dbReference type="Proteomes" id="UP000325672">
    <property type="component" value="Unassembled WGS sequence"/>
</dbReference>
<sequence length="360" mass="41181">MSRVQRSKVTRDKDSFKGSFSIPESTEDWVRVAKSSSLLKKTLNDLSKLGSGSRVKKKQHILFKAIWDRPVKNDKLEYKAERYNLSGVWQNAKHLVASSRELQRYLALVDKPQNFALLTEIDCAWPGSWAPVLKWQNRVLEFCKRKPALETPSTGTRSHNRKRKHGIAPQVEQVLEDDKPPSDESITNTALVLFLDAVLSLVPSAGCEFTMFRVAFESNFRQAGFKALTDGALWITGDEEDVRAILEVKKGHRYDNYDRIRMQETAELVGWLKKPYQPWNELFNGHKILISEDGNEVWITFAKPSSTYSQYLSTDTPAEDAFLHMVTYGPYRLGHKEDMENLCIVIAAIVLRVAYSLRPQ</sequence>
<evidence type="ECO:0000313" key="3">
    <source>
        <dbReference type="Proteomes" id="UP000325672"/>
    </source>
</evidence>
<dbReference type="EMBL" id="ML743560">
    <property type="protein sequence ID" value="KAE8140911.1"/>
    <property type="molecule type" value="Genomic_DNA"/>
</dbReference>
<evidence type="ECO:0000313" key="2">
    <source>
        <dbReference type="EMBL" id="KAE8140911.1"/>
    </source>
</evidence>
<name>A0A5N6T3Y2_ASPPS</name>
<organism evidence="2 3">
    <name type="scientific">Aspergillus pseudotamarii</name>
    <dbReference type="NCBI Taxonomy" id="132259"/>
    <lineage>
        <taxon>Eukaryota</taxon>
        <taxon>Fungi</taxon>
        <taxon>Dikarya</taxon>
        <taxon>Ascomycota</taxon>
        <taxon>Pezizomycotina</taxon>
        <taxon>Eurotiomycetes</taxon>
        <taxon>Eurotiomycetidae</taxon>
        <taxon>Eurotiales</taxon>
        <taxon>Aspergillaceae</taxon>
        <taxon>Aspergillus</taxon>
        <taxon>Aspergillus subgen. Circumdati</taxon>
    </lineage>
</organism>
<keyword evidence="3" id="KW-1185">Reference proteome</keyword>
<accession>A0A5N6T3Y2</accession>
<proteinExistence type="predicted"/>
<gene>
    <name evidence="2" type="ORF">BDV38DRAFT_279886</name>
</gene>
<dbReference type="GeneID" id="43643364"/>
<feature type="region of interest" description="Disordered" evidence="1">
    <location>
        <begin position="150"/>
        <end position="171"/>
    </location>
</feature>
<evidence type="ECO:0000256" key="1">
    <source>
        <dbReference type="SAM" id="MobiDB-lite"/>
    </source>
</evidence>
<dbReference type="RefSeq" id="XP_031916974.1">
    <property type="nucleotide sequence ID" value="XM_032059154.1"/>
</dbReference>
<dbReference type="AlphaFoldDB" id="A0A5N6T3Y2"/>